<keyword evidence="10" id="KW-0732">Signal</keyword>
<sequence length="141" mass="15207">MRFTATLAAAITLAAPAFAETHEIRMLSRGADGAMMVFEPAYLEIAPGDSVTFLATEKSHNTETVDDMLPEGFESWKGKRDEEITVTFDAPGYYPYKCKPHEAMGMVGLIKVGEPGSAPKIGKLRGKAVPVMKELLARAGS</sequence>
<dbReference type="CDD" id="cd04218">
    <property type="entry name" value="Pseudoazurin"/>
    <property type="match status" value="1"/>
</dbReference>
<evidence type="ECO:0000256" key="2">
    <source>
        <dbReference type="ARBA" id="ARBA00016984"/>
    </source>
</evidence>
<reference evidence="12 13" key="1">
    <citation type="submission" date="2017-08" db="EMBL/GenBank/DDBJ databases">
        <title>Draft Genome Sequence of Loktanella cinnabarina Strain XM1, Isolated from Coastal Surface Water.</title>
        <authorList>
            <person name="Ma R."/>
            <person name="Wang J."/>
            <person name="Wang Q."/>
            <person name="Ma Z."/>
            <person name="Li J."/>
            <person name="Chen L."/>
        </authorList>
    </citation>
    <scope>NUCLEOTIDE SEQUENCE [LARGE SCALE GENOMIC DNA]</scope>
    <source>
        <strain evidence="12 13">XM1</strain>
    </source>
</reference>
<dbReference type="PROSITE" id="PS00196">
    <property type="entry name" value="COPPER_BLUE"/>
    <property type="match status" value="1"/>
</dbReference>
<evidence type="ECO:0000256" key="8">
    <source>
        <dbReference type="NCBIfam" id="TIGR02375"/>
    </source>
</evidence>
<feature type="signal peptide" evidence="10">
    <location>
        <begin position="1"/>
        <end position="19"/>
    </location>
</feature>
<dbReference type="SUPFAM" id="SSF49503">
    <property type="entry name" value="Cupredoxins"/>
    <property type="match status" value="1"/>
</dbReference>
<dbReference type="GO" id="GO:0005507">
    <property type="term" value="F:copper ion binding"/>
    <property type="evidence" value="ECO:0007669"/>
    <property type="project" value="UniProtKB-UniRule"/>
</dbReference>
<dbReference type="PRINTS" id="PR00156">
    <property type="entry name" value="COPPERBLUE"/>
</dbReference>
<feature type="binding site" evidence="9">
    <location>
        <position position="101"/>
    </location>
    <ligand>
        <name>Cu cation</name>
        <dbReference type="ChEBI" id="CHEBI:23378"/>
    </ligand>
</feature>
<keyword evidence="5" id="KW-0574">Periplasm</keyword>
<dbReference type="InterPro" id="IPR008972">
    <property type="entry name" value="Cupredoxin"/>
</dbReference>
<evidence type="ECO:0000256" key="10">
    <source>
        <dbReference type="SAM" id="SignalP"/>
    </source>
</evidence>
<dbReference type="AlphaFoldDB" id="A0A2G1MCG0"/>
<evidence type="ECO:0000313" key="13">
    <source>
        <dbReference type="Proteomes" id="UP000221860"/>
    </source>
</evidence>
<keyword evidence="7 9" id="KW-0186">Copper</keyword>
<evidence type="ECO:0000256" key="7">
    <source>
        <dbReference type="ARBA" id="ARBA00023008"/>
    </source>
</evidence>
<dbReference type="Proteomes" id="UP000221860">
    <property type="component" value="Unassembled WGS sequence"/>
</dbReference>
<comment type="cofactor">
    <cofactor evidence="9">
        <name>Cu cation</name>
        <dbReference type="ChEBI" id="CHEBI:23378"/>
    </cofactor>
    <text evidence="9">Binds 1 copper ion per subunit.</text>
</comment>
<keyword evidence="6" id="KW-0249">Electron transport</keyword>
<dbReference type="InterPro" id="IPR012745">
    <property type="entry name" value="Pseudoazurin"/>
</dbReference>
<evidence type="ECO:0000256" key="9">
    <source>
        <dbReference type="PIRSR" id="PIRSR602386-1"/>
    </source>
</evidence>
<dbReference type="InterPro" id="IPR000923">
    <property type="entry name" value="BlueCu_1"/>
</dbReference>
<comment type="caution">
    <text evidence="12">The sequence shown here is derived from an EMBL/GenBank/DDBJ whole genome shotgun (WGS) entry which is preliminary data.</text>
</comment>
<feature type="binding site" evidence="9">
    <location>
        <position position="106"/>
    </location>
    <ligand>
        <name>Cu cation</name>
        <dbReference type="ChEBI" id="CHEBI:23378"/>
    </ligand>
</feature>
<comment type="subcellular location">
    <subcellularLocation>
        <location evidence="1">Periplasm</location>
    </subcellularLocation>
</comment>
<dbReference type="PRINTS" id="PR00155">
    <property type="entry name" value="AMICYANIN"/>
</dbReference>
<proteinExistence type="predicted"/>
<organism evidence="12 13">
    <name type="scientific">Limimaricola cinnabarinus</name>
    <dbReference type="NCBI Taxonomy" id="1125964"/>
    <lineage>
        <taxon>Bacteria</taxon>
        <taxon>Pseudomonadati</taxon>
        <taxon>Pseudomonadota</taxon>
        <taxon>Alphaproteobacteria</taxon>
        <taxon>Rhodobacterales</taxon>
        <taxon>Paracoccaceae</taxon>
        <taxon>Limimaricola</taxon>
    </lineage>
</organism>
<dbReference type="InterPro" id="IPR002386">
    <property type="entry name" value="Amicyanin/Pseudoazurin"/>
</dbReference>
<dbReference type="OrthoDB" id="7510199at2"/>
<dbReference type="GO" id="GO:0009055">
    <property type="term" value="F:electron transfer activity"/>
    <property type="evidence" value="ECO:0007669"/>
    <property type="project" value="InterPro"/>
</dbReference>
<dbReference type="NCBIfam" id="TIGR02375">
    <property type="entry name" value="pseudoazurin"/>
    <property type="match status" value="1"/>
</dbReference>
<dbReference type="Pfam" id="PF00127">
    <property type="entry name" value="Copper-bind"/>
    <property type="match status" value="1"/>
</dbReference>
<evidence type="ECO:0000256" key="3">
    <source>
        <dbReference type="ARBA" id="ARBA00022448"/>
    </source>
</evidence>
<name>A0A2G1MCG0_9RHOB</name>
<evidence type="ECO:0000256" key="5">
    <source>
        <dbReference type="ARBA" id="ARBA00022764"/>
    </source>
</evidence>
<evidence type="ECO:0000259" key="11">
    <source>
        <dbReference type="Pfam" id="PF00127"/>
    </source>
</evidence>
<gene>
    <name evidence="12" type="ORF">CJ301_16325</name>
</gene>
<evidence type="ECO:0000256" key="1">
    <source>
        <dbReference type="ARBA" id="ARBA00004418"/>
    </source>
</evidence>
<keyword evidence="13" id="KW-1185">Reference proteome</keyword>
<accession>A0A2G1MCG0</accession>
<dbReference type="InterPro" id="IPR001235">
    <property type="entry name" value="Copper_blue_Plastocyanin"/>
</dbReference>
<keyword evidence="3" id="KW-0813">Transport</keyword>
<keyword evidence="4 9" id="KW-0479">Metal-binding</keyword>
<feature type="binding site" evidence="9">
    <location>
        <position position="98"/>
    </location>
    <ligand>
        <name>Cu cation</name>
        <dbReference type="ChEBI" id="CHEBI:23378"/>
    </ligand>
</feature>
<dbReference type="InterPro" id="IPR028871">
    <property type="entry name" value="BlueCu_1_BS"/>
</dbReference>
<evidence type="ECO:0000256" key="6">
    <source>
        <dbReference type="ARBA" id="ARBA00022982"/>
    </source>
</evidence>
<feature type="binding site" evidence="9">
    <location>
        <position position="60"/>
    </location>
    <ligand>
        <name>Cu cation</name>
        <dbReference type="ChEBI" id="CHEBI:23378"/>
    </ligand>
</feature>
<feature type="domain" description="Blue (type 1) copper" evidence="11">
    <location>
        <begin position="30"/>
        <end position="112"/>
    </location>
</feature>
<feature type="chain" id="PRO_5013928236" description="Pseudoazurin" evidence="10">
    <location>
        <begin position="20"/>
        <end position="141"/>
    </location>
</feature>
<dbReference type="GO" id="GO:0042597">
    <property type="term" value="C:periplasmic space"/>
    <property type="evidence" value="ECO:0007669"/>
    <property type="project" value="UniProtKB-SubCell"/>
</dbReference>
<evidence type="ECO:0000313" key="12">
    <source>
        <dbReference type="EMBL" id="PHP26436.1"/>
    </source>
</evidence>
<dbReference type="EMBL" id="NQWH01000037">
    <property type="protein sequence ID" value="PHP26436.1"/>
    <property type="molecule type" value="Genomic_DNA"/>
</dbReference>
<dbReference type="Gene3D" id="2.60.40.420">
    <property type="entry name" value="Cupredoxins - blue copper proteins"/>
    <property type="match status" value="1"/>
</dbReference>
<evidence type="ECO:0000256" key="4">
    <source>
        <dbReference type="ARBA" id="ARBA00022723"/>
    </source>
</evidence>
<dbReference type="RefSeq" id="WP_099278431.1">
    <property type="nucleotide sequence ID" value="NZ_KZ304977.1"/>
</dbReference>
<protein>
    <recommendedName>
        <fullName evidence="2 8">Pseudoazurin</fullName>
    </recommendedName>
</protein>